<dbReference type="Proteomes" id="UP000659654">
    <property type="component" value="Unassembled WGS sequence"/>
</dbReference>
<gene>
    <name evidence="7" type="ORF">BXYJ_LOCUS3665</name>
</gene>
<evidence type="ECO:0000313" key="9">
    <source>
        <dbReference type="Proteomes" id="UP000095284"/>
    </source>
</evidence>
<evidence type="ECO:0000313" key="7">
    <source>
        <dbReference type="EMBL" id="CAD5214709.1"/>
    </source>
</evidence>
<keyword evidence="10" id="KW-1185">Reference proteome</keyword>
<dbReference type="Proteomes" id="UP000095284">
    <property type="component" value="Unplaced"/>
</dbReference>
<dbReference type="OrthoDB" id="958254at2759"/>
<keyword evidence="3" id="KW-0964">Secreted</keyword>
<protein>
    <submittedName>
        <fullName evidence="7">(pine wood nematode) hypothetical protein</fullName>
    </submittedName>
</protein>
<dbReference type="EMBL" id="CAJFCV020000002">
    <property type="protein sequence ID" value="CAG9095491.1"/>
    <property type="molecule type" value="Genomic_DNA"/>
</dbReference>
<organism evidence="9 11">
    <name type="scientific">Bursaphelenchus xylophilus</name>
    <name type="common">Pinewood nematode worm</name>
    <name type="synonym">Aphelenchoides xylophilus</name>
    <dbReference type="NCBI Taxonomy" id="6326"/>
    <lineage>
        <taxon>Eukaryota</taxon>
        <taxon>Metazoa</taxon>
        <taxon>Ecdysozoa</taxon>
        <taxon>Nematoda</taxon>
        <taxon>Chromadorea</taxon>
        <taxon>Rhabditida</taxon>
        <taxon>Tylenchina</taxon>
        <taxon>Tylenchomorpha</taxon>
        <taxon>Aphelenchoidea</taxon>
        <taxon>Aphelenchoididae</taxon>
        <taxon>Bursaphelenchus</taxon>
    </lineage>
</organism>
<accession>A0A1I7RWD3</accession>
<evidence type="ECO:0000313" key="10">
    <source>
        <dbReference type="Proteomes" id="UP000659654"/>
    </source>
</evidence>
<evidence type="ECO:0000256" key="3">
    <source>
        <dbReference type="ARBA" id="ARBA00022525"/>
    </source>
</evidence>
<evidence type="ECO:0000256" key="5">
    <source>
        <dbReference type="ARBA" id="ARBA00023180"/>
    </source>
</evidence>
<dbReference type="AlphaFoldDB" id="A0A1I7RWD3"/>
<dbReference type="PANTHER" id="PTHR13234:SF8">
    <property type="entry name" value="GAMMA-INTERFERON-INDUCIBLE LYSOSOMAL THIOL REDUCTASE"/>
    <property type="match status" value="1"/>
</dbReference>
<comment type="similarity">
    <text evidence="2">Belongs to the GILT family.</text>
</comment>
<feature type="chain" id="PRO_5036021975" evidence="6">
    <location>
        <begin position="17"/>
        <end position="256"/>
    </location>
</feature>
<evidence type="ECO:0000256" key="4">
    <source>
        <dbReference type="ARBA" id="ARBA00022729"/>
    </source>
</evidence>
<evidence type="ECO:0000256" key="1">
    <source>
        <dbReference type="ARBA" id="ARBA00004613"/>
    </source>
</evidence>
<keyword evidence="4 6" id="KW-0732">Signal</keyword>
<dbReference type="GO" id="GO:0005576">
    <property type="term" value="C:extracellular region"/>
    <property type="evidence" value="ECO:0007669"/>
    <property type="project" value="UniProtKB-SubCell"/>
</dbReference>
<reference evidence="11" key="1">
    <citation type="submission" date="2016-11" db="UniProtKB">
        <authorList>
            <consortium name="WormBaseParasite"/>
        </authorList>
    </citation>
    <scope>IDENTIFICATION</scope>
</reference>
<dbReference type="GO" id="GO:0016671">
    <property type="term" value="F:oxidoreductase activity, acting on a sulfur group of donors, disulfide as acceptor"/>
    <property type="evidence" value="ECO:0007669"/>
    <property type="project" value="InterPro"/>
</dbReference>
<dbReference type="PANTHER" id="PTHR13234">
    <property type="entry name" value="GAMMA-INTERFERON INDUCIBLE LYSOSOMAL THIOL REDUCTASE GILT"/>
    <property type="match status" value="1"/>
</dbReference>
<reference evidence="8" key="2">
    <citation type="submission" date="2020-08" db="EMBL/GenBank/DDBJ databases">
        <authorList>
            <person name="Kikuchi T."/>
        </authorList>
    </citation>
    <scope>NUCLEOTIDE SEQUENCE</scope>
    <source>
        <strain evidence="7">Ka4C1</strain>
    </source>
</reference>
<proteinExistence type="inferred from homology"/>
<evidence type="ECO:0000256" key="6">
    <source>
        <dbReference type="SAM" id="SignalP"/>
    </source>
</evidence>
<evidence type="ECO:0000313" key="8">
    <source>
        <dbReference type="EMBL" id="CAG9095491.1"/>
    </source>
</evidence>
<name>A0A1I7RWD3_BURXY</name>
<dbReference type="SMR" id="A0A1I7RWD3"/>
<dbReference type="EMBL" id="CAJFDI010000002">
    <property type="protein sequence ID" value="CAD5214709.1"/>
    <property type="molecule type" value="Genomic_DNA"/>
</dbReference>
<dbReference type="InterPro" id="IPR004911">
    <property type="entry name" value="Interferon-induced_GILT"/>
</dbReference>
<dbReference type="Proteomes" id="UP000582659">
    <property type="component" value="Unassembled WGS sequence"/>
</dbReference>
<sequence>MLKYLLFLGTLALGHSSNIDCGRVPPSLWCQNKDLAAQCNVSQQCNEYTTKSKGQKLRLTLLYESLCPYCERFIIGTFYTDIYLKYADKVEFELVPYGNAKIGKNGQVLCQHGTPECAGNKYEACVIHYFEDPIPFVRCLEQQLPQTDIVKAATKCYATFKTSADLAARVTTCYNTDLADQLHRAHGARTDAIGPEKKYGVPWLLFNNVSLGSAQKYGDSFKYAIDDWYIPNENDAKLVSEIAKKTSELKLCRDEN</sequence>
<dbReference type="WBParaSite" id="BXY_0504600.1">
    <property type="protein sequence ID" value="BXY_0504600.1"/>
    <property type="gene ID" value="BXY_0504600"/>
</dbReference>
<dbReference type="Pfam" id="PF03227">
    <property type="entry name" value="GILT"/>
    <property type="match status" value="1"/>
</dbReference>
<evidence type="ECO:0000313" key="11">
    <source>
        <dbReference type="WBParaSite" id="BXY_0504600.1"/>
    </source>
</evidence>
<evidence type="ECO:0000256" key="2">
    <source>
        <dbReference type="ARBA" id="ARBA00005679"/>
    </source>
</evidence>
<feature type="signal peptide" evidence="6">
    <location>
        <begin position="1"/>
        <end position="16"/>
    </location>
</feature>
<comment type="subcellular location">
    <subcellularLocation>
        <location evidence="1">Secreted</location>
    </subcellularLocation>
</comment>
<keyword evidence="5" id="KW-0325">Glycoprotein</keyword>
<dbReference type="eggNOG" id="KOG3160">
    <property type="taxonomic scope" value="Eukaryota"/>
</dbReference>